<comment type="caution">
    <text evidence="2">The sequence shown here is derived from an EMBL/GenBank/DDBJ whole genome shotgun (WGS) entry which is preliminary data.</text>
</comment>
<organism evidence="2 3">
    <name type="scientific">Nephila pilipes</name>
    <name type="common">Giant wood spider</name>
    <name type="synonym">Nephila maculata</name>
    <dbReference type="NCBI Taxonomy" id="299642"/>
    <lineage>
        <taxon>Eukaryota</taxon>
        <taxon>Metazoa</taxon>
        <taxon>Ecdysozoa</taxon>
        <taxon>Arthropoda</taxon>
        <taxon>Chelicerata</taxon>
        <taxon>Arachnida</taxon>
        <taxon>Araneae</taxon>
        <taxon>Araneomorphae</taxon>
        <taxon>Entelegynae</taxon>
        <taxon>Araneoidea</taxon>
        <taxon>Nephilidae</taxon>
        <taxon>Nephila</taxon>
    </lineage>
</organism>
<name>A0A8X6PVZ1_NEPPI</name>
<evidence type="ECO:0000256" key="1">
    <source>
        <dbReference type="SAM" id="MobiDB-lite"/>
    </source>
</evidence>
<protein>
    <submittedName>
        <fullName evidence="2">Uncharacterized protein</fullName>
    </submittedName>
</protein>
<proteinExistence type="predicted"/>
<dbReference type="AlphaFoldDB" id="A0A8X6PVZ1"/>
<gene>
    <name evidence="2" type="ORF">NPIL_525921</name>
</gene>
<feature type="region of interest" description="Disordered" evidence="1">
    <location>
        <begin position="66"/>
        <end position="90"/>
    </location>
</feature>
<accession>A0A8X6PVZ1</accession>
<sequence>MREAERRNVEGIFLIVFLNKIYLTQSGTGFERHFSSPNAACSSKRNEIMTRIFQVCRELMVDGHRKKNTLDSTDSRREGEEKQMTTRNVPRKLQRVDNNLGTKSELFQRFKQIQRI</sequence>
<evidence type="ECO:0000313" key="3">
    <source>
        <dbReference type="Proteomes" id="UP000887013"/>
    </source>
</evidence>
<feature type="compositionally biased region" description="Basic and acidic residues" evidence="1">
    <location>
        <begin position="73"/>
        <end position="84"/>
    </location>
</feature>
<evidence type="ECO:0000313" key="2">
    <source>
        <dbReference type="EMBL" id="GFT92460.1"/>
    </source>
</evidence>
<reference evidence="2" key="1">
    <citation type="submission" date="2020-08" db="EMBL/GenBank/DDBJ databases">
        <title>Multicomponent nature underlies the extraordinary mechanical properties of spider dragline silk.</title>
        <authorList>
            <person name="Kono N."/>
            <person name="Nakamura H."/>
            <person name="Mori M."/>
            <person name="Yoshida Y."/>
            <person name="Ohtoshi R."/>
            <person name="Malay A.D."/>
            <person name="Moran D.A.P."/>
            <person name="Tomita M."/>
            <person name="Numata K."/>
            <person name="Arakawa K."/>
        </authorList>
    </citation>
    <scope>NUCLEOTIDE SEQUENCE</scope>
</reference>
<keyword evidence="3" id="KW-1185">Reference proteome</keyword>
<dbReference type="EMBL" id="BMAW01121092">
    <property type="protein sequence ID" value="GFT92460.1"/>
    <property type="molecule type" value="Genomic_DNA"/>
</dbReference>
<dbReference type="Proteomes" id="UP000887013">
    <property type="component" value="Unassembled WGS sequence"/>
</dbReference>